<reference evidence="5 6" key="1">
    <citation type="submission" date="2016-11" db="EMBL/GenBank/DDBJ databases">
        <authorList>
            <person name="Jaros S."/>
            <person name="Januszkiewicz K."/>
            <person name="Wedrychowicz H."/>
        </authorList>
    </citation>
    <scope>NUCLEOTIDE SEQUENCE [LARGE SCALE GENOMIC DNA]</scope>
    <source>
        <strain evidence="5 6">DSM 15929</strain>
    </source>
</reference>
<dbReference type="SUPFAM" id="SSF46689">
    <property type="entry name" value="Homeodomain-like"/>
    <property type="match status" value="2"/>
</dbReference>
<dbReference type="InterPro" id="IPR018062">
    <property type="entry name" value="HTH_AraC-typ_CS"/>
</dbReference>
<dbReference type="Proteomes" id="UP000184386">
    <property type="component" value="Unassembled WGS sequence"/>
</dbReference>
<evidence type="ECO:0000259" key="4">
    <source>
        <dbReference type="PROSITE" id="PS01124"/>
    </source>
</evidence>
<protein>
    <submittedName>
        <fullName evidence="5">AraC-type DNA-binding protein</fullName>
    </submittedName>
</protein>
<keyword evidence="3" id="KW-0804">Transcription</keyword>
<evidence type="ECO:0000256" key="2">
    <source>
        <dbReference type="ARBA" id="ARBA00023125"/>
    </source>
</evidence>
<dbReference type="InterPro" id="IPR037923">
    <property type="entry name" value="HTH-like"/>
</dbReference>
<dbReference type="GO" id="GO:0043565">
    <property type="term" value="F:sequence-specific DNA binding"/>
    <property type="evidence" value="ECO:0007669"/>
    <property type="project" value="InterPro"/>
</dbReference>
<dbReference type="PRINTS" id="PR00032">
    <property type="entry name" value="HTHARAC"/>
</dbReference>
<dbReference type="OrthoDB" id="2060755at2"/>
<dbReference type="Gene3D" id="1.10.10.60">
    <property type="entry name" value="Homeodomain-like"/>
    <property type="match status" value="2"/>
</dbReference>
<evidence type="ECO:0000256" key="1">
    <source>
        <dbReference type="ARBA" id="ARBA00023015"/>
    </source>
</evidence>
<dbReference type="STRING" id="1121322.SAMN02745136_01231"/>
<dbReference type="PANTHER" id="PTHR43280:SF28">
    <property type="entry name" value="HTH-TYPE TRANSCRIPTIONAL ACTIVATOR RHAS"/>
    <property type="match status" value="1"/>
</dbReference>
<dbReference type="SUPFAM" id="SSF51215">
    <property type="entry name" value="Regulatory protein AraC"/>
    <property type="match status" value="1"/>
</dbReference>
<dbReference type="AlphaFoldDB" id="A0A1M6MY24"/>
<gene>
    <name evidence="5" type="ORF">SAMN02745136_01231</name>
</gene>
<dbReference type="InterPro" id="IPR020449">
    <property type="entry name" value="Tscrpt_reg_AraC-type_HTH"/>
</dbReference>
<dbReference type="EMBL" id="FRAC01000007">
    <property type="protein sequence ID" value="SHJ88401.1"/>
    <property type="molecule type" value="Genomic_DNA"/>
</dbReference>
<keyword evidence="6" id="KW-1185">Reference proteome</keyword>
<dbReference type="PROSITE" id="PS00041">
    <property type="entry name" value="HTH_ARAC_FAMILY_1"/>
    <property type="match status" value="1"/>
</dbReference>
<dbReference type="PROSITE" id="PS01124">
    <property type="entry name" value="HTH_ARAC_FAMILY_2"/>
    <property type="match status" value="1"/>
</dbReference>
<dbReference type="RefSeq" id="WP_073273873.1">
    <property type="nucleotide sequence ID" value="NZ_FRAC01000007.1"/>
</dbReference>
<accession>A0A1M6MY24</accession>
<evidence type="ECO:0000313" key="6">
    <source>
        <dbReference type="Proteomes" id="UP000184386"/>
    </source>
</evidence>
<evidence type="ECO:0000313" key="5">
    <source>
        <dbReference type="EMBL" id="SHJ88401.1"/>
    </source>
</evidence>
<dbReference type="SMART" id="SM00342">
    <property type="entry name" value="HTH_ARAC"/>
    <property type="match status" value="1"/>
</dbReference>
<keyword evidence="1" id="KW-0805">Transcription regulation</keyword>
<dbReference type="Pfam" id="PF12833">
    <property type="entry name" value="HTH_18"/>
    <property type="match status" value="1"/>
</dbReference>
<name>A0A1M6MY24_9FIRM</name>
<dbReference type="PANTHER" id="PTHR43280">
    <property type="entry name" value="ARAC-FAMILY TRANSCRIPTIONAL REGULATOR"/>
    <property type="match status" value="1"/>
</dbReference>
<organism evidence="5 6">
    <name type="scientific">Anaerocolumna jejuensis DSM 15929</name>
    <dbReference type="NCBI Taxonomy" id="1121322"/>
    <lineage>
        <taxon>Bacteria</taxon>
        <taxon>Bacillati</taxon>
        <taxon>Bacillota</taxon>
        <taxon>Clostridia</taxon>
        <taxon>Lachnospirales</taxon>
        <taxon>Lachnospiraceae</taxon>
        <taxon>Anaerocolumna</taxon>
    </lineage>
</organism>
<keyword evidence="2 5" id="KW-0238">DNA-binding</keyword>
<dbReference type="InterPro" id="IPR018060">
    <property type="entry name" value="HTH_AraC"/>
</dbReference>
<dbReference type="Gene3D" id="2.60.120.10">
    <property type="entry name" value="Jelly Rolls"/>
    <property type="match status" value="1"/>
</dbReference>
<evidence type="ECO:0000256" key="3">
    <source>
        <dbReference type="ARBA" id="ARBA00023163"/>
    </source>
</evidence>
<dbReference type="InterPro" id="IPR009057">
    <property type="entry name" value="Homeodomain-like_sf"/>
</dbReference>
<sequence length="314" mass="36867">MIKGHGAKAELVYREYKLSNEFPVLALFPGEYIYQSFDSSTLTYFHFHNCIEIGMCLSGGKDLYVESKHYTLNSEEFFIIPPYSIHFAGNLPNVSKEEDCCQYLYLDPEALLKDFYPNGLASGMNWYKNSNLPYLFPKKHDQELYDLCSYLFKELKEQQKEYTYAVKGLFLTFFAMLTRIIDSHENEVSVRYRTISAILPAIEYINKNYTQKIQITDLAKQCYMSTAHFRSIFHEAMHQYPLKYLTSLRLQKACELLYSTEATILDIAIGVGFQSVANFNRLFKEFFQTTPTDWRNNRRAIQKKNIRYSPFPKK</sequence>
<proteinExistence type="predicted"/>
<dbReference type="InterPro" id="IPR014710">
    <property type="entry name" value="RmlC-like_jellyroll"/>
</dbReference>
<dbReference type="GO" id="GO:0003700">
    <property type="term" value="F:DNA-binding transcription factor activity"/>
    <property type="evidence" value="ECO:0007669"/>
    <property type="project" value="InterPro"/>
</dbReference>
<dbReference type="CDD" id="cd02208">
    <property type="entry name" value="cupin_RmlC-like"/>
    <property type="match status" value="1"/>
</dbReference>
<feature type="domain" description="HTH araC/xylS-type" evidence="4">
    <location>
        <begin position="199"/>
        <end position="297"/>
    </location>
</feature>